<keyword evidence="2" id="KW-1185">Reference proteome</keyword>
<dbReference type="Proteomes" id="UP000324222">
    <property type="component" value="Unassembled WGS sequence"/>
</dbReference>
<evidence type="ECO:0000313" key="2">
    <source>
        <dbReference type="Proteomes" id="UP000324222"/>
    </source>
</evidence>
<name>A0A5B7JKP4_PORTR</name>
<protein>
    <submittedName>
        <fullName evidence="1">Uncharacterized protein</fullName>
    </submittedName>
</protein>
<sequence>MALLVVTLLDSGIQRSIVVMLLRCRVTARTSYDIVPYRHVKIGEKAILPRVPENIMIRYQARWLEDHYQQMPHCKWHQAVITVGLRVPGQQVYMCKVRVTYFQSR</sequence>
<comment type="caution">
    <text evidence="1">The sequence shown here is derived from an EMBL/GenBank/DDBJ whole genome shotgun (WGS) entry which is preliminary data.</text>
</comment>
<gene>
    <name evidence="1" type="ORF">E2C01_094040</name>
</gene>
<accession>A0A5B7JKP4</accession>
<organism evidence="1 2">
    <name type="scientific">Portunus trituberculatus</name>
    <name type="common">Swimming crab</name>
    <name type="synonym">Neptunus trituberculatus</name>
    <dbReference type="NCBI Taxonomy" id="210409"/>
    <lineage>
        <taxon>Eukaryota</taxon>
        <taxon>Metazoa</taxon>
        <taxon>Ecdysozoa</taxon>
        <taxon>Arthropoda</taxon>
        <taxon>Crustacea</taxon>
        <taxon>Multicrustacea</taxon>
        <taxon>Malacostraca</taxon>
        <taxon>Eumalacostraca</taxon>
        <taxon>Eucarida</taxon>
        <taxon>Decapoda</taxon>
        <taxon>Pleocyemata</taxon>
        <taxon>Brachyura</taxon>
        <taxon>Eubrachyura</taxon>
        <taxon>Portunoidea</taxon>
        <taxon>Portunidae</taxon>
        <taxon>Portuninae</taxon>
        <taxon>Portunus</taxon>
    </lineage>
</organism>
<evidence type="ECO:0000313" key="1">
    <source>
        <dbReference type="EMBL" id="MPC98661.1"/>
    </source>
</evidence>
<proteinExistence type="predicted"/>
<dbReference type="AlphaFoldDB" id="A0A5B7JKP4"/>
<dbReference type="EMBL" id="VSRR010115074">
    <property type="protein sequence ID" value="MPC98661.1"/>
    <property type="molecule type" value="Genomic_DNA"/>
</dbReference>
<reference evidence="1 2" key="1">
    <citation type="submission" date="2019-05" db="EMBL/GenBank/DDBJ databases">
        <title>Another draft genome of Portunus trituberculatus and its Hox gene families provides insights of decapod evolution.</title>
        <authorList>
            <person name="Jeong J.-H."/>
            <person name="Song I."/>
            <person name="Kim S."/>
            <person name="Choi T."/>
            <person name="Kim D."/>
            <person name="Ryu S."/>
            <person name="Kim W."/>
        </authorList>
    </citation>
    <scope>NUCLEOTIDE SEQUENCE [LARGE SCALE GENOMIC DNA]</scope>
    <source>
        <tissue evidence="1">Muscle</tissue>
    </source>
</reference>